<feature type="non-terminal residue" evidence="1">
    <location>
        <position position="81"/>
    </location>
</feature>
<dbReference type="PANTHER" id="PTHR45913">
    <property type="entry name" value="EPM2A-INTERACTING PROTEIN 1"/>
    <property type="match status" value="1"/>
</dbReference>
<proteinExistence type="predicted"/>
<reference evidence="1 2" key="1">
    <citation type="submission" date="2013-11" db="EMBL/GenBank/DDBJ databases">
        <title>Genome sequencing of Stegodyphus mimosarum.</title>
        <authorList>
            <person name="Bechsgaard J."/>
        </authorList>
    </citation>
    <scope>NUCLEOTIDE SEQUENCE [LARGE SCALE GENOMIC DNA]</scope>
</reference>
<evidence type="ECO:0000313" key="1">
    <source>
        <dbReference type="EMBL" id="KFM69810.1"/>
    </source>
</evidence>
<dbReference type="AlphaFoldDB" id="A0A087TXH1"/>
<organism evidence="1 2">
    <name type="scientific">Stegodyphus mimosarum</name>
    <name type="common">African social velvet spider</name>
    <dbReference type="NCBI Taxonomy" id="407821"/>
    <lineage>
        <taxon>Eukaryota</taxon>
        <taxon>Metazoa</taxon>
        <taxon>Ecdysozoa</taxon>
        <taxon>Arthropoda</taxon>
        <taxon>Chelicerata</taxon>
        <taxon>Arachnida</taxon>
        <taxon>Araneae</taxon>
        <taxon>Araneomorphae</taxon>
        <taxon>Entelegynae</taxon>
        <taxon>Eresoidea</taxon>
        <taxon>Eresidae</taxon>
        <taxon>Stegodyphus</taxon>
    </lineage>
</organism>
<keyword evidence="2" id="KW-1185">Reference proteome</keyword>
<dbReference type="PANTHER" id="PTHR45913:SF5">
    <property type="entry name" value="GENERAL TRANSCRIPTION FACTOR II-I REPEAT DOMAIN-CONTAINING PROTEIN 2A-LIKE PROTEIN"/>
    <property type="match status" value="1"/>
</dbReference>
<protein>
    <submittedName>
        <fullName evidence="1">Uncharacterized protein</fullName>
    </submittedName>
</protein>
<dbReference type="OrthoDB" id="6431883at2759"/>
<dbReference type="EMBL" id="KK117202">
    <property type="protein sequence ID" value="KFM69810.1"/>
    <property type="molecule type" value="Genomic_DNA"/>
</dbReference>
<name>A0A087TXH1_STEMI</name>
<sequence length="81" mass="9253">MERMYSRLFIIKSNISYDKMVSLSTDKTPAMIGKEKGLVKITKDKNDGLLSYQCIIHQAVQFCGKLKCHPERCNGQLDQVD</sequence>
<accession>A0A087TXH1</accession>
<evidence type="ECO:0000313" key="2">
    <source>
        <dbReference type="Proteomes" id="UP000054359"/>
    </source>
</evidence>
<dbReference type="Proteomes" id="UP000054359">
    <property type="component" value="Unassembled WGS sequence"/>
</dbReference>
<gene>
    <name evidence="1" type="ORF">X975_00565</name>
</gene>